<dbReference type="EMBL" id="JAMYWD010000003">
    <property type="protein sequence ID" value="KAJ4975550.1"/>
    <property type="molecule type" value="Genomic_DNA"/>
</dbReference>
<evidence type="ECO:0000313" key="2">
    <source>
        <dbReference type="Proteomes" id="UP001141806"/>
    </source>
</evidence>
<proteinExistence type="predicted"/>
<name>A0A9Q0QXC5_9MAGN</name>
<dbReference type="AlphaFoldDB" id="A0A9Q0QXC5"/>
<dbReference type="Proteomes" id="UP001141806">
    <property type="component" value="Unassembled WGS sequence"/>
</dbReference>
<organism evidence="1 2">
    <name type="scientific">Protea cynaroides</name>
    <dbReference type="NCBI Taxonomy" id="273540"/>
    <lineage>
        <taxon>Eukaryota</taxon>
        <taxon>Viridiplantae</taxon>
        <taxon>Streptophyta</taxon>
        <taxon>Embryophyta</taxon>
        <taxon>Tracheophyta</taxon>
        <taxon>Spermatophyta</taxon>
        <taxon>Magnoliopsida</taxon>
        <taxon>Proteales</taxon>
        <taxon>Proteaceae</taxon>
        <taxon>Protea</taxon>
    </lineage>
</organism>
<reference evidence="1" key="1">
    <citation type="journal article" date="2023" name="Plant J.">
        <title>The genome of the king protea, Protea cynaroides.</title>
        <authorList>
            <person name="Chang J."/>
            <person name="Duong T.A."/>
            <person name="Schoeman C."/>
            <person name="Ma X."/>
            <person name="Roodt D."/>
            <person name="Barker N."/>
            <person name="Li Z."/>
            <person name="Van de Peer Y."/>
            <person name="Mizrachi E."/>
        </authorList>
    </citation>
    <scope>NUCLEOTIDE SEQUENCE</scope>
    <source>
        <tissue evidence="1">Young leaves</tissue>
    </source>
</reference>
<protein>
    <submittedName>
        <fullName evidence="1">Uncharacterized protein</fullName>
    </submittedName>
</protein>
<evidence type="ECO:0000313" key="1">
    <source>
        <dbReference type="EMBL" id="KAJ4975550.1"/>
    </source>
</evidence>
<sequence>MDFNSEWCLQLVVACRTEGHEGPHEPSQMVASGVLATEGLDLVLCAGKVLTPLSYVGDEGEAVVMEEAFTGLSREIWDGTWSLSIVTRLERYLTRTIMVGLDRGNLVNVPLLVNMHARMVLPRSLESMDTPLRGGFDRVDHVVAAAGFVGIWCACRILGNSRWSYRPSGRDKGESQIGKIILLVIACANKDHGARSCRVRLKCGGDGSGRIGEIFPWI</sequence>
<keyword evidence="2" id="KW-1185">Reference proteome</keyword>
<comment type="caution">
    <text evidence="1">The sequence shown here is derived from an EMBL/GenBank/DDBJ whole genome shotgun (WGS) entry which is preliminary data.</text>
</comment>
<accession>A0A9Q0QXC5</accession>
<gene>
    <name evidence="1" type="ORF">NE237_000656</name>
</gene>